<protein>
    <submittedName>
        <fullName evidence="2">Uncharacterized protein</fullName>
    </submittedName>
</protein>
<sequence length="193" mass="22229">MHLPVIASDCCMHEARISQTTHTRSLSGCGAFQSCIIHCMFSTKPLKMKRGLMGDGTDERVETNERWRDARKERRKRLMSCDDDYFRTWNPDKAQDRETVSEPSPLAELDSKTQSQIKSRAADEVREVNCKPRGERTHSHLKRLRIAVIRHLTPHSSERGSEGTSWTTSLRESAACMRLAAFEPQWLNLQWQS</sequence>
<keyword evidence="3" id="KW-1185">Reference proteome</keyword>
<reference evidence="2" key="1">
    <citation type="submission" date="2021-02" db="EMBL/GenBank/DDBJ databases">
        <title>Comparative genomics reveals that relaxation of natural selection precedes convergent phenotypic evolution of cavefish.</title>
        <authorList>
            <person name="Peng Z."/>
        </authorList>
    </citation>
    <scope>NUCLEOTIDE SEQUENCE</scope>
    <source>
        <tissue evidence="2">Muscle</tissue>
    </source>
</reference>
<dbReference type="EMBL" id="JAFHDT010000013">
    <property type="protein sequence ID" value="KAI7801566.1"/>
    <property type="molecule type" value="Genomic_DNA"/>
</dbReference>
<organism evidence="2 3">
    <name type="scientific">Triplophysa rosa</name>
    <name type="common">Cave loach</name>
    <dbReference type="NCBI Taxonomy" id="992332"/>
    <lineage>
        <taxon>Eukaryota</taxon>
        <taxon>Metazoa</taxon>
        <taxon>Chordata</taxon>
        <taxon>Craniata</taxon>
        <taxon>Vertebrata</taxon>
        <taxon>Euteleostomi</taxon>
        <taxon>Actinopterygii</taxon>
        <taxon>Neopterygii</taxon>
        <taxon>Teleostei</taxon>
        <taxon>Ostariophysi</taxon>
        <taxon>Cypriniformes</taxon>
        <taxon>Nemacheilidae</taxon>
        <taxon>Triplophysa</taxon>
    </lineage>
</organism>
<evidence type="ECO:0000313" key="2">
    <source>
        <dbReference type="EMBL" id="KAI7801566.1"/>
    </source>
</evidence>
<proteinExistence type="predicted"/>
<name>A0A9W7TRP5_TRIRA</name>
<dbReference type="Proteomes" id="UP001059041">
    <property type="component" value="Linkage Group LG13"/>
</dbReference>
<gene>
    <name evidence="2" type="ORF">IRJ41_017455</name>
</gene>
<comment type="caution">
    <text evidence="2">The sequence shown here is derived from an EMBL/GenBank/DDBJ whole genome shotgun (WGS) entry which is preliminary data.</text>
</comment>
<evidence type="ECO:0000256" key="1">
    <source>
        <dbReference type="SAM" id="MobiDB-lite"/>
    </source>
</evidence>
<evidence type="ECO:0000313" key="3">
    <source>
        <dbReference type="Proteomes" id="UP001059041"/>
    </source>
</evidence>
<dbReference type="AlphaFoldDB" id="A0A9W7TRP5"/>
<feature type="region of interest" description="Disordered" evidence="1">
    <location>
        <begin position="94"/>
        <end position="116"/>
    </location>
</feature>
<accession>A0A9W7TRP5</accession>